<sequence length="650" mass="71874">MVIFRSHVVQANIDIFTVHTDIHTKHMAHTKLDATFKELDSDETFVGTPQTEFALNSVLGTLPRELIQNTYDARETGEKPQINFFFECLEGSELQDFKNAIDWKQLRPHLEAVAENDEKLGVQKALDQIDEGELYILGIEDTHAVGLDGDDDSRDTNYADLVKDFASSGKKEGGGIHGVGASVLWAFSGFKLVLFHSLAASETDSKLVGRLDLPDHVLGGEEYKGGGWLGVDDGSHDRSVALQPVPSNLAETLRLDRTGENGTTSLVVGFRERTRATREPEDIVDAIYEAAARYYWPLIVDDGIEVTVEGPNDSTPREVNPKSVPRVSPYAQAYEAWQNPDDDFGDPGTVAVEEIEFEVPPTDSEPEITGELVLVVRLVDENDLEKYRNKVAMFRGPRHVVKYRNYGSASRTTGKDFHALLLAGGAKHPPGLKAEDIPDPGDQAIEFFFRDAEPEAHDTWEEPTPRLANAYDDENPSKRIVSFLKTTVKKELQQILGGAQTDDDERVKNLGEEFPFFEDDHGTSGERNGGGGGGGNSPFNVVQLDSWFDGAHRYQGEIELDTQPENNWTLTISIDEVDGSNKTIDQIDIDRGSSPDDSAPTVRDGEITYEFTKHTTRTTFELSSVAIGDEILAGRTRLDFEYDLSPGGQP</sequence>
<evidence type="ECO:0000313" key="2">
    <source>
        <dbReference type="EMBL" id="CQR49636.1"/>
    </source>
</evidence>
<reference evidence="3" key="1">
    <citation type="submission" date="2015-03" db="EMBL/GenBank/DDBJ databases">
        <authorList>
            <person name="Urmite Genomes"/>
        </authorList>
    </citation>
    <scope>NUCLEOTIDE SEQUENCE [LARGE SCALE GENOMIC DNA]</scope>
    <source>
        <strain evidence="3">Arc-Hr</strain>
    </source>
</reference>
<name>A0A0D6JNZ8_9EURY</name>
<feature type="region of interest" description="Disordered" evidence="1">
    <location>
        <begin position="515"/>
        <end position="538"/>
    </location>
</feature>
<feature type="compositionally biased region" description="Gly residues" evidence="1">
    <location>
        <begin position="527"/>
        <end position="536"/>
    </location>
</feature>
<proteinExistence type="predicted"/>
<accession>A0A0D6JNZ8</accession>
<dbReference type="EMBL" id="CSTE01000002">
    <property type="protein sequence ID" value="CQR49636.1"/>
    <property type="molecule type" value="Genomic_DNA"/>
</dbReference>
<keyword evidence="3" id="KW-1185">Reference proteome</keyword>
<dbReference type="OrthoDB" id="289661at2157"/>
<evidence type="ECO:0000313" key="3">
    <source>
        <dbReference type="Proteomes" id="UP000198902"/>
    </source>
</evidence>
<dbReference type="AlphaFoldDB" id="A0A0D6JNZ8"/>
<organism evidence="2 3">
    <name type="scientific">Haloferax massiliensis</name>
    <dbReference type="NCBI Taxonomy" id="1476858"/>
    <lineage>
        <taxon>Archaea</taxon>
        <taxon>Methanobacteriati</taxon>
        <taxon>Methanobacteriota</taxon>
        <taxon>Stenosarchaea group</taxon>
        <taxon>Halobacteria</taxon>
        <taxon>Halobacteriales</taxon>
        <taxon>Haloferacaceae</taxon>
        <taxon>Haloferax</taxon>
    </lineage>
</organism>
<gene>
    <name evidence="2" type="ORF">BN996_01103</name>
</gene>
<evidence type="ECO:0000256" key="1">
    <source>
        <dbReference type="SAM" id="MobiDB-lite"/>
    </source>
</evidence>
<dbReference type="RefSeq" id="WP_139043108.1">
    <property type="nucleotide sequence ID" value="NZ_CABLRR010000002.1"/>
</dbReference>
<dbReference type="Proteomes" id="UP000198902">
    <property type="component" value="Unassembled WGS sequence"/>
</dbReference>
<protein>
    <submittedName>
        <fullName evidence="2">Uncharacterized protein</fullName>
    </submittedName>
</protein>